<feature type="repeat" description="TPR" evidence="4">
    <location>
        <begin position="172"/>
        <end position="205"/>
    </location>
</feature>
<feature type="repeat" description="TPR" evidence="4">
    <location>
        <begin position="104"/>
        <end position="137"/>
    </location>
</feature>
<dbReference type="Pfam" id="PF16546">
    <property type="entry name" value="SGTA_dimer"/>
    <property type="match status" value="1"/>
</dbReference>
<evidence type="ECO:0000313" key="7">
    <source>
        <dbReference type="EMBL" id="GAO46691.1"/>
    </source>
</evidence>
<reference evidence="7 8" key="3">
    <citation type="journal article" date="2015" name="Genome Announc.">
        <title>Draft Genome Sequence of the Archiascomycetous Yeast Saitoella complicata.</title>
        <authorList>
            <person name="Yamauchi K."/>
            <person name="Kondo S."/>
            <person name="Hamamoto M."/>
            <person name="Takahashi Y."/>
            <person name="Ogura Y."/>
            <person name="Hayashi T."/>
            <person name="Nishida H."/>
        </authorList>
    </citation>
    <scope>NUCLEOTIDE SEQUENCE [LARGE SCALE GENOMIC DNA]</scope>
    <source>
        <strain evidence="7 8">NRRL Y-17804</strain>
    </source>
</reference>
<dbReference type="PANTHER" id="PTHR45831">
    <property type="entry name" value="LD24721P"/>
    <property type="match status" value="1"/>
</dbReference>
<dbReference type="Pfam" id="PF13432">
    <property type="entry name" value="TPR_16"/>
    <property type="match status" value="1"/>
</dbReference>
<evidence type="ECO:0000256" key="3">
    <source>
        <dbReference type="ARBA" id="ARBA00022803"/>
    </source>
</evidence>
<feature type="region of interest" description="Disordered" evidence="5">
    <location>
        <begin position="332"/>
        <end position="356"/>
    </location>
</feature>
<feature type="compositionally biased region" description="Gly residues" evidence="5">
    <location>
        <begin position="338"/>
        <end position="356"/>
    </location>
</feature>
<gene>
    <name evidence="7" type="ORF">G7K_0915-t1</name>
</gene>
<dbReference type="OMA" id="DMARNMM"/>
<feature type="region of interest" description="Disordered" evidence="5">
    <location>
        <begin position="80"/>
        <end position="113"/>
    </location>
</feature>
<dbReference type="FunFam" id="1.25.40.10:FF:000207">
    <property type="entry name" value="Small glutamine-rich tetratricopeptide repeat-containing protein"/>
    <property type="match status" value="1"/>
</dbReference>
<dbReference type="EMBL" id="BACD03000005">
    <property type="protein sequence ID" value="GAO46691.1"/>
    <property type="molecule type" value="Genomic_DNA"/>
</dbReference>
<dbReference type="Gene3D" id="1.20.5.420">
    <property type="entry name" value="Immunoglobulin FC, subunit C"/>
    <property type="match status" value="1"/>
</dbReference>
<evidence type="ECO:0000256" key="1">
    <source>
        <dbReference type="ARBA" id="ARBA00008175"/>
    </source>
</evidence>
<feature type="region of interest" description="Disordered" evidence="5">
    <location>
        <begin position="257"/>
        <end position="276"/>
    </location>
</feature>
<dbReference type="PROSITE" id="PS50005">
    <property type="entry name" value="TPR"/>
    <property type="match status" value="2"/>
</dbReference>
<feature type="compositionally biased region" description="Gly residues" evidence="5">
    <location>
        <begin position="260"/>
        <end position="270"/>
    </location>
</feature>
<accession>A0A0E9NAF6</accession>
<dbReference type="GO" id="GO:0016020">
    <property type="term" value="C:membrane"/>
    <property type="evidence" value="ECO:0007669"/>
    <property type="project" value="TreeGrafter"/>
</dbReference>
<feature type="compositionally biased region" description="Low complexity" evidence="5">
    <location>
        <begin position="83"/>
        <end position="96"/>
    </location>
</feature>
<comment type="caution">
    <text evidence="7">The sequence shown here is derived from an EMBL/GenBank/DDBJ whole genome shotgun (WGS) entry which is preliminary data.</text>
</comment>
<keyword evidence="2" id="KW-0677">Repeat</keyword>
<feature type="region of interest" description="Disordered" evidence="5">
    <location>
        <begin position="216"/>
        <end position="248"/>
    </location>
</feature>
<name>A0A0E9NAF6_SAICN</name>
<dbReference type="InterPro" id="IPR011990">
    <property type="entry name" value="TPR-like_helical_dom_sf"/>
</dbReference>
<keyword evidence="8" id="KW-1185">Reference proteome</keyword>
<dbReference type="GO" id="GO:0060090">
    <property type="term" value="F:molecular adaptor activity"/>
    <property type="evidence" value="ECO:0007669"/>
    <property type="project" value="TreeGrafter"/>
</dbReference>
<feature type="domain" description="SGTA homodimerisation" evidence="6">
    <location>
        <begin position="9"/>
        <end position="73"/>
    </location>
</feature>
<feature type="compositionally biased region" description="Low complexity" evidence="5">
    <location>
        <begin position="226"/>
        <end position="241"/>
    </location>
</feature>
<evidence type="ECO:0000256" key="5">
    <source>
        <dbReference type="SAM" id="MobiDB-lite"/>
    </source>
</evidence>
<dbReference type="STRING" id="698492.A0A0E9NAF6"/>
<sequence length="356" mass="36886">MSTKSDPAKRRLAFGIIDFLQDAMNDGTVTADDKDSIEVAVQCISDVFGIDASDETQRSTIGMGNQKLMQIFSVYEKTREKMGSQSIPSTSGPTGPSDEDKAKAEDLKSQGNAAMSRRDYPTAISLYTEALTLTPSNPIYLSNRAAAYSQSGQQDLAAADAQTAVDIDPKYGKGWSRLGHAKFAAGDAKGAMEAYRRGVEVDPSSEVMKKGYETAKKRVEEDEAEASSSSSPAERSTPAAGAGAGAGAGGMPDLSSLMGALGGGSSGGGMPDLSSMMQNPMIAQMAQNMMQSGALDSLLSNPRMAQMASQFQNGQMPNIGELMNDPEMRDMARNLMGSGAGGAPGAPGAGAGAGGR</sequence>
<dbReference type="AlphaFoldDB" id="A0A0E9NAF6"/>
<keyword evidence="3 4" id="KW-0802">TPR repeat</keyword>
<dbReference type="InterPro" id="IPR032374">
    <property type="entry name" value="SGTA_dimer"/>
</dbReference>
<dbReference type="Proteomes" id="UP000033140">
    <property type="component" value="Unassembled WGS sequence"/>
</dbReference>
<reference evidence="7 8" key="2">
    <citation type="journal article" date="2014" name="J. Gen. Appl. Microbiol.">
        <title>The early diverging ascomycetous budding yeast Saitoella complicata has three histone deacetylases belonging to the Clr6, Hos2, and Rpd3 lineages.</title>
        <authorList>
            <person name="Nishida H."/>
            <person name="Matsumoto T."/>
            <person name="Kondo S."/>
            <person name="Hamamoto M."/>
            <person name="Yoshikawa H."/>
        </authorList>
    </citation>
    <scope>NUCLEOTIDE SEQUENCE [LARGE SCALE GENOMIC DNA]</scope>
    <source>
        <strain evidence="7 8">NRRL Y-17804</strain>
    </source>
</reference>
<dbReference type="Pfam" id="PF13181">
    <property type="entry name" value="TPR_8"/>
    <property type="match status" value="1"/>
</dbReference>
<dbReference type="SMART" id="SM00028">
    <property type="entry name" value="TPR"/>
    <property type="match status" value="3"/>
</dbReference>
<dbReference type="SUPFAM" id="SSF48452">
    <property type="entry name" value="TPR-like"/>
    <property type="match status" value="1"/>
</dbReference>
<comment type="similarity">
    <text evidence="1">Belongs to the SGT family.</text>
</comment>
<feature type="compositionally biased region" description="Basic and acidic residues" evidence="5">
    <location>
        <begin position="98"/>
        <end position="108"/>
    </location>
</feature>
<evidence type="ECO:0000313" key="8">
    <source>
        <dbReference type="Proteomes" id="UP000033140"/>
    </source>
</evidence>
<dbReference type="InterPro" id="IPR047150">
    <property type="entry name" value="SGT"/>
</dbReference>
<dbReference type="PANTHER" id="PTHR45831:SF2">
    <property type="entry name" value="LD24721P"/>
    <property type="match status" value="1"/>
</dbReference>
<organism evidence="7 8">
    <name type="scientific">Saitoella complicata (strain BCRC 22490 / CBS 7301 / JCM 7358 / NBRC 10748 / NRRL Y-17804)</name>
    <dbReference type="NCBI Taxonomy" id="698492"/>
    <lineage>
        <taxon>Eukaryota</taxon>
        <taxon>Fungi</taxon>
        <taxon>Dikarya</taxon>
        <taxon>Ascomycota</taxon>
        <taxon>Taphrinomycotina</taxon>
        <taxon>Taphrinomycotina incertae sedis</taxon>
        <taxon>Saitoella</taxon>
    </lineage>
</organism>
<dbReference type="Gene3D" id="1.25.40.10">
    <property type="entry name" value="Tetratricopeptide repeat domain"/>
    <property type="match status" value="1"/>
</dbReference>
<protein>
    <recommendedName>
        <fullName evidence="6">SGTA homodimerisation domain-containing protein</fullName>
    </recommendedName>
</protein>
<dbReference type="GO" id="GO:0072380">
    <property type="term" value="C:TRC complex"/>
    <property type="evidence" value="ECO:0007669"/>
    <property type="project" value="TreeGrafter"/>
</dbReference>
<dbReference type="InterPro" id="IPR019734">
    <property type="entry name" value="TPR_rpt"/>
</dbReference>
<proteinExistence type="inferred from homology"/>
<evidence type="ECO:0000256" key="2">
    <source>
        <dbReference type="ARBA" id="ARBA00022737"/>
    </source>
</evidence>
<reference evidence="7 8" key="1">
    <citation type="journal article" date="2011" name="J. Gen. Appl. Microbiol.">
        <title>Draft genome sequencing of the enigmatic yeast Saitoella complicata.</title>
        <authorList>
            <person name="Nishida H."/>
            <person name="Hamamoto M."/>
            <person name="Sugiyama J."/>
        </authorList>
    </citation>
    <scope>NUCLEOTIDE SEQUENCE [LARGE SCALE GENOMIC DNA]</scope>
    <source>
        <strain evidence="7 8">NRRL Y-17804</strain>
    </source>
</reference>
<evidence type="ECO:0000259" key="6">
    <source>
        <dbReference type="Pfam" id="PF16546"/>
    </source>
</evidence>
<dbReference type="FunFam" id="1.20.5.420:FF:000005">
    <property type="entry name" value="Hsc70 cochaperone (SGT), putative"/>
    <property type="match status" value="1"/>
</dbReference>
<evidence type="ECO:0000256" key="4">
    <source>
        <dbReference type="PROSITE-ProRule" id="PRU00339"/>
    </source>
</evidence>
<dbReference type="GO" id="GO:0006620">
    <property type="term" value="P:post-translational protein targeting to endoplasmic reticulum membrane"/>
    <property type="evidence" value="ECO:0007669"/>
    <property type="project" value="TreeGrafter"/>
</dbReference>